<dbReference type="SFLD" id="SFLDS00003">
    <property type="entry name" value="Haloacid_Dehalogenase"/>
    <property type="match status" value="1"/>
</dbReference>
<dbReference type="AlphaFoldDB" id="A0A1H0STH8"/>
<protein>
    <submittedName>
        <fullName evidence="7">Uncharacterized protein</fullName>
    </submittedName>
</protein>
<evidence type="ECO:0000313" key="8">
    <source>
        <dbReference type="Proteomes" id="UP000182412"/>
    </source>
</evidence>
<sequence>MIEKKAVIFDMDGVIIDSEPIHSRVKMDTFAHFGLPFDEADLVHYMGRTSRVIFEDTLQKHGRTDVTAADMAAYKHDHYLEVLESGEIEPVPGSVEFIQRLHAAGIPLALATSSNVRAMNAVLDNFGIRQYFTSILSGGELPESKPHPAIYLISAQRLGVKPEDCMVVEDTTNGIRAAKAAGMYCVAYRNPNSGEQDLSLADEIVDDFRKINV</sequence>
<dbReference type="InterPro" id="IPR023198">
    <property type="entry name" value="PGP-like_dom2"/>
</dbReference>
<reference evidence="7 8" key="1">
    <citation type="submission" date="2016-10" db="EMBL/GenBank/DDBJ databases">
        <authorList>
            <person name="de Groot N.N."/>
        </authorList>
    </citation>
    <scope>NUCLEOTIDE SEQUENCE [LARGE SCALE GENOMIC DNA]</scope>
    <source>
        <strain evidence="7 8">S137</strain>
    </source>
</reference>
<dbReference type="Gene3D" id="3.40.50.1000">
    <property type="entry name" value="HAD superfamily/HAD-like"/>
    <property type="match status" value="1"/>
</dbReference>
<dbReference type="InterPro" id="IPR006439">
    <property type="entry name" value="HAD-SF_hydro_IA"/>
</dbReference>
<dbReference type="SFLD" id="SFLDG01129">
    <property type="entry name" value="C1.5:_HAD__Beta-PGM__Phosphata"/>
    <property type="match status" value="1"/>
</dbReference>
<dbReference type="SFLD" id="SFLDG01135">
    <property type="entry name" value="C1.5.6:_HAD__Beta-PGM__Phospha"/>
    <property type="match status" value="1"/>
</dbReference>
<dbReference type="Gene3D" id="1.10.150.240">
    <property type="entry name" value="Putative phosphatase, domain 2"/>
    <property type="match status" value="1"/>
</dbReference>
<dbReference type="InterPro" id="IPR051600">
    <property type="entry name" value="Beta-PGM-like"/>
</dbReference>
<keyword evidence="5" id="KW-0460">Magnesium</keyword>
<name>A0A1H0STH8_SELRU</name>
<dbReference type="OrthoDB" id="9797743at2"/>
<evidence type="ECO:0000256" key="6">
    <source>
        <dbReference type="ARBA" id="ARBA00023277"/>
    </source>
</evidence>
<evidence type="ECO:0000256" key="4">
    <source>
        <dbReference type="ARBA" id="ARBA00022801"/>
    </source>
</evidence>
<dbReference type="RefSeq" id="WP_074572608.1">
    <property type="nucleotide sequence ID" value="NZ_FNJQ01000019.1"/>
</dbReference>
<proteinExistence type="inferred from homology"/>
<dbReference type="PANTHER" id="PTHR46193">
    <property type="entry name" value="6-PHOSPHOGLUCONATE PHOSPHATASE"/>
    <property type="match status" value="1"/>
</dbReference>
<dbReference type="PRINTS" id="PR00413">
    <property type="entry name" value="HADHALOGNASE"/>
</dbReference>
<evidence type="ECO:0000256" key="3">
    <source>
        <dbReference type="ARBA" id="ARBA00022723"/>
    </source>
</evidence>
<dbReference type="CDD" id="cd16423">
    <property type="entry name" value="HAD_BPGM-like"/>
    <property type="match status" value="1"/>
</dbReference>
<dbReference type="NCBIfam" id="TIGR01509">
    <property type="entry name" value="HAD-SF-IA-v3"/>
    <property type="match status" value="1"/>
</dbReference>
<dbReference type="GO" id="GO:0046872">
    <property type="term" value="F:metal ion binding"/>
    <property type="evidence" value="ECO:0007669"/>
    <property type="project" value="UniProtKB-KW"/>
</dbReference>
<dbReference type="Pfam" id="PF00702">
    <property type="entry name" value="Hydrolase"/>
    <property type="match status" value="1"/>
</dbReference>
<comment type="similarity">
    <text evidence="2">Belongs to the HAD-like hydrolase superfamily. CbbY/CbbZ/Gph/YieH family.</text>
</comment>
<keyword evidence="4" id="KW-0378">Hydrolase</keyword>
<dbReference type="FunFam" id="3.40.50.1000:FF:000036">
    <property type="entry name" value="HAD family hydrolase"/>
    <property type="match status" value="1"/>
</dbReference>
<dbReference type="GO" id="GO:0016787">
    <property type="term" value="F:hydrolase activity"/>
    <property type="evidence" value="ECO:0007669"/>
    <property type="project" value="UniProtKB-KW"/>
</dbReference>
<comment type="cofactor">
    <cofactor evidence="1">
        <name>Mg(2+)</name>
        <dbReference type="ChEBI" id="CHEBI:18420"/>
    </cofactor>
</comment>
<gene>
    <name evidence="7" type="ORF">SAMN05216366_11971</name>
</gene>
<dbReference type="InterPro" id="IPR023214">
    <property type="entry name" value="HAD_sf"/>
</dbReference>
<evidence type="ECO:0000256" key="5">
    <source>
        <dbReference type="ARBA" id="ARBA00022842"/>
    </source>
</evidence>
<evidence type="ECO:0000256" key="2">
    <source>
        <dbReference type="ARBA" id="ARBA00006171"/>
    </source>
</evidence>
<keyword evidence="6" id="KW-0119">Carbohydrate metabolism</keyword>
<evidence type="ECO:0000256" key="1">
    <source>
        <dbReference type="ARBA" id="ARBA00001946"/>
    </source>
</evidence>
<dbReference type="NCBIfam" id="TIGR01549">
    <property type="entry name" value="HAD-SF-IA-v1"/>
    <property type="match status" value="1"/>
</dbReference>
<keyword evidence="3" id="KW-0479">Metal-binding</keyword>
<dbReference type="Proteomes" id="UP000182412">
    <property type="component" value="Unassembled WGS sequence"/>
</dbReference>
<dbReference type="SUPFAM" id="SSF56784">
    <property type="entry name" value="HAD-like"/>
    <property type="match status" value="1"/>
</dbReference>
<accession>A0A1H0STH8</accession>
<organism evidence="7 8">
    <name type="scientific">Selenomonas ruminantium</name>
    <dbReference type="NCBI Taxonomy" id="971"/>
    <lineage>
        <taxon>Bacteria</taxon>
        <taxon>Bacillati</taxon>
        <taxon>Bacillota</taxon>
        <taxon>Negativicutes</taxon>
        <taxon>Selenomonadales</taxon>
        <taxon>Selenomonadaceae</taxon>
        <taxon>Selenomonas</taxon>
    </lineage>
</organism>
<dbReference type="EMBL" id="FNJQ01000019">
    <property type="protein sequence ID" value="SDP45097.1"/>
    <property type="molecule type" value="Genomic_DNA"/>
</dbReference>
<dbReference type="PANTHER" id="PTHR46193:SF18">
    <property type="entry name" value="HEXITOL PHOSPHATASE B"/>
    <property type="match status" value="1"/>
</dbReference>
<dbReference type="InterPro" id="IPR036412">
    <property type="entry name" value="HAD-like_sf"/>
</dbReference>
<evidence type="ECO:0000313" key="7">
    <source>
        <dbReference type="EMBL" id="SDP45097.1"/>
    </source>
</evidence>